<accession>A0A9X2DWT3</accession>
<dbReference type="GO" id="GO:0005886">
    <property type="term" value="C:plasma membrane"/>
    <property type="evidence" value="ECO:0007669"/>
    <property type="project" value="UniProtKB-SubCell"/>
</dbReference>
<reference evidence="5" key="1">
    <citation type="submission" date="2022-06" db="EMBL/GenBank/DDBJ databases">
        <title>Whole genome shotgun sequencing (WGS) of Rathayibacter sp. ZW T2_19, isolated from stored onions (Allium cepa).</title>
        <authorList>
            <person name="Stoll D.A."/>
            <person name="Huch M."/>
        </authorList>
    </citation>
    <scope>NUCLEOTIDE SEQUENCE</scope>
    <source>
        <strain evidence="5">ZW T2_19</strain>
    </source>
</reference>
<dbReference type="EMBL" id="JAMRYM010000016">
    <property type="protein sequence ID" value="MCM6761978.1"/>
    <property type="molecule type" value="Genomic_DNA"/>
</dbReference>
<comment type="caution">
    <text evidence="5">The sequence shown here is derived from an EMBL/GenBank/DDBJ whole genome shotgun (WGS) entry which is preliminary data.</text>
</comment>
<gene>
    <name evidence="5" type="ORF">NB037_06045</name>
</gene>
<protein>
    <submittedName>
        <fullName evidence="5">Thiol reductant ABC exporter subunit CydD</fullName>
    </submittedName>
</protein>
<evidence type="ECO:0000256" key="2">
    <source>
        <dbReference type="ARBA" id="ARBA00022692"/>
    </source>
</evidence>
<evidence type="ECO:0000313" key="6">
    <source>
        <dbReference type="Proteomes" id="UP001155240"/>
    </source>
</evidence>
<evidence type="ECO:0000313" key="5">
    <source>
        <dbReference type="EMBL" id="MCM6761978.1"/>
    </source>
</evidence>
<comment type="subcellular location">
    <subcellularLocation>
        <location evidence="1">Cell membrane</location>
        <topology evidence="1">Multi-pass membrane protein</topology>
    </subcellularLocation>
</comment>
<evidence type="ECO:0000256" key="3">
    <source>
        <dbReference type="ARBA" id="ARBA00022989"/>
    </source>
</evidence>
<proteinExistence type="predicted"/>
<keyword evidence="4" id="KW-0472">Membrane</keyword>
<dbReference type="InterPro" id="IPR036640">
    <property type="entry name" value="ABC1_TM_sf"/>
</dbReference>
<keyword evidence="2" id="KW-0812">Transmembrane</keyword>
<keyword evidence="3" id="KW-1133">Transmembrane helix</keyword>
<evidence type="ECO:0000256" key="1">
    <source>
        <dbReference type="ARBA" id="ARBA00004651"/>
    </source>
</evidence>
<dbReference type="AlphaFoldDB" id="A0A9X2DWT3"/>
<organism evidence="5 6">
    <name type="scientific">Rathayibacter rubneri</name>
    <dbReference type="NCBI Taxonomy" id="2950106"/>
    <lineage>
        <taxon>Bacteria</taxon>
        <taxon>Bacillati</taxon>
        <taxon>Actinomycetota</taxon>
        <taxon>Actinomycetes</taxon>
        <taxon>Micrococcales</taxon>
        <taxon>Microbacteriaceae</taxon>
        <taxon>Rathayibacter</taxon>
    </lineage>
</organism>
<name>A0A9X2DWT3_9MICO</name>
<dbReference type="SUPFAM" id="SSF90123">
    <property type="entry name" value="ABC transporter transmembrane region"/>
    <property type="match status" value="1"/>
</dbReference>
<keyword evidence="6" id="KW-1185">Reference proteome</keyword>
<sequence>MKPLDPRLLRYARAARKFLVLGGALALARTLGAIAFAWLVAQLVAGAVDGRPASALAPLLGGL</sequence>
<dbReference type="Gene3D" id="1.20.1560.10">
    <property type="entry name" value="ABC transporter type 1, transmembrane domain"/>
    <property type="match status" value="1"/>
</dbReference>
<feature type="non-terminal residue" evidence="5">
    <location>
        <position position="63"/>
    </location>
</feature>
<dbReference type="Proteomes" id="UP001155240">
    <property type="component" value="Unassembled WGS sequence"/>
</dbReference>
<dbReference type="GO" id="GO:0005524">
    <property type="term" value="F:ATP binding"/>
    <property type="evidence" value="ECO:0007669"/>
    <property type="project" value="InterPro"/>
</dbReference>
<evidence type="ECO:0000256" key="4">
    <source>
        <dbReference type="ARBA" id="ARBA00023136"/>
    </source>
</evidence>